<dbReference type="Pfam" id="PF18758">
    <property type="entry name" value="KDZ"/>
    <property type="match status" value="1"/>
</dbReference>
<dbReference type="OrthoDB" id="2804062at2759"/>
<dbReference type="EMBL" id="KN839717">
    <property type="protein sequence ID" value="KIJ89454.1"/>
    <property type="molecule type" value="Genomic_DNA"/>
</dbReference>
<dbReference type="InterPro" id="IPR040521">
    <property type="entry name" value="KDZ"/>
</dbReference>
<dbReference type="HOGENOM" id="CLU_003703_0_2_1"/>
<gene>
    <name evidence="2" type="ORF">K443DRAFT_39787</name>
</gene>
<dbReference type="STRING" id="1095629.A0A0C9WGH5"/>
<evidence type="ECO:0000256" key="1">
    <source>
        <dbReference type="SAM" id="Phobius"/>
    </source>
</evidence>
<dbReference type="Proteomes" id="UP000054477">
    <property type="component" value="Unassembled WGS sequence"/>
</dbReference>
<keyword evidence="1" id="KW-0472">Membrane</keyword>
<sequence length="370" mass="41461">MPGWCAYVPEAPYQTHIANNVDQPEINTCESQHNALVRAATRSSPGYAVSGAVVVICSRHCMIRRNGAGDLQKGEKYCNVDFVIFAALVGITLLRIVLTYDIACQWSKNFRKRMEDFPSEMKIPDTTQVEVAIPGWHINGHGESCRDNFNLSYMDGVGRTVGEDVETTWAGTNPLAPSVREMGPAARHDTLNDHWNGWNFRKIVGFRKLFAKRFEEASKMSAKQTETFEQLSATFPPETVSKWKTMVARWDANPKAPNPYAEPKSTTTLQDVRLVLAQQDAAQIALGRLPRHKVSMTTFLMTGFELEDSQYLLRCEAAQMKGLRSSKQLADLQEKRNGLLRLIQNWRAVQLVYIPHVASLLAQSSSAPDS</sequence>
<reference evidence="3" key="2">
    <citation type="submission" date="2015-01" db="EMBL/GenBank/DDBJ databases">
        <title>Evolutionary Origins and Diversification of the Mycorrhizal Mutualists.</title>
        <authorList>
            <consortium name="DOE Joint Genome Institute"/>
            <consortium name="Mycorrhizal Genomics Consortium"/>
            <person name="Kohler A."/>
            <person name="Kuo A."/>
            <person name="Nagy L.G."/>
            <person name="Floudas D."/>
            <person name="Copeland A."/>
            <person name="Barry K.W."/>
            <person name="Cichocki N."/>
            <person name="Veneault-Fourrey C."/>
            <person name="LaButti K."/>
            <person name="Lindquist E.A."/>
            <person name="Lipzen A."/>
            <person name="Lundell T."/>
            <person name="Morin E."/>
            <person name="Murat C."/>
            <person name="Riley R."/>
            <person name="Ohm R."/>
            <person name="Sun H."/>
            <person name="Tunlid A."/>
            <person name="Henrissat B."/>
            <person name="Grigoriev I.V."/>
            <person name="Hibbett D.S."/>
            <person name="Martin F."/>
        </authorList>
    </citation>
    <scope>NUCLEOTIDE SEQUENCE [LARGE SCALE GENOMIC DNA]</scope>
    <source>
        <strain evidence="3">LaAM-08-1</strain>
    </source>
</reference>
<keyword evidence="3" id="KW-1185">Reference proteome</keyword>
<protein>
    <submittedName>
        <fullName evidence="2">Uncharacterized protein</fullName>
    </submittedName>
</protein>
<dbReference type="PANTHER" id="PTHR33104:SF2">
    <property type="entry name" value="CXC3 LIKE CYSTEINE CLUSTER DOMAIN-CONTAINING PROTEIN"/>
    <property type="match status" value="1"/>
</dbReference>
<feature type="transmembrane region" description="Helical" evidence="1">
    <location>
        <begin position="82"/>
        <end position="103"/>
    </location>
</feature>
<dbReference type="AlphaFoldDB" id="A0A0C9WGH5"/>
<name>A0A0C9WGH5_9AGAR</name>
<proteinExistence type="predicted"/>
<feature type="non-terminal residue" evidence="2">
    <location>
        <position position="370"/>
    </location>
</feature>
<reference evidence="2 3" key="1">
    <citation type="submission" date="2014-04" db="EMBL/GenBank/DDBJ databases">
        <authorList>
            <consortium name="DOE Joint Genome Institute"/>
            <person name="Kuo A."/>
            <person name="Kohler A."/>
            <person name="Nagy L.G."/>
            <person name="Floudas D."/>
            <person name="Copeland A."/>
            <person name="Barry K.W."/>
            <person name="Cichocki N."/>
            <person name="Veneault-Fourrey C."/>
            <person name="LaButti K."/>
            <person name="Lindquist E.A."/>
            <person name="Lipzen A."/>
            <person name="Lundell T."/>
            <person name="Morin E."/>
            <person name="Murat C."/>
            <person name="Sun H."/>
            <person name="Tunlid A."/>
            <person name="Henrissat B."/>
            <person name="Grigoriev I.V."/>
            <person name="Hibbett D.S."/>
            <person name="Martin F."/>
            <person name="Nordberg H.P."/>
            <person name="Cantor M.N."/>
            <person name="Hua S.X."/>
        </authorList>
    </citation>
    <scope>NUCLEOTIDE SEQUENCE [LARGE SCALE GENOMIC DNA]</scope>
    <source>
        <strain evidence="2 3">LaAM-08-1</strain>
    </source>
</reference>
<dbReference type="PANTHER" id="PTHR33104">
    <property type="entry name" value="SI:DKEY-29D5.2"/>
    <property type="match status" value="1"/>
</dbReference>
<keyword evidence="1" id="KW-0812">Transmembrane</keyword>
<organism evidence="2 3">
    <name type="scientific">Laccaria amethystina LaAM-08-1</name>
    <dbReference type="NCBI Taxonomy" id="1095629"/>
    <lineage>
        <taxon>Eukaryota</taxon>
        <taxon>Fungi</taxon>
        <taxon>Dikarya</taxon>
        <taxon>Basidiomycota</taxon>
        <taxon>Agaricomycotina</taxon>
        <taxon>Agaricomycetes</taxon>
        <taxon>Agaricomycetidae</taxon>
        <taxon>Agaricales</taxon>
        <taxon>Agaricineae</taxon>
        <taxon>Hydnangiaceae</taxon>
        <taxon>Laccaria</taxon>
    </lineage>
</organism>
<evidence type="ECO:0000313" key="2">
    <source>
        <dbReference type="EMBL" id="KIJ89454.1"/>
    </source>
</evidence>
<keyword evidence="1" id="KW-1133">Transmembrane helix</keyword>
<accession>A0A0C9WGH5</accession>
<evidence type="ECO:0000313" key="3">
    <source>
        <dbReference type="Proteomes" id="UP000054477"/>
    </source>
</evidence>